<evidence type="ECO:0008006" key="3">
    <source>
        <dbReference type="Google" id="ProtNLM"/>
    </source>
</evidence>
<evidence type="ECO:0000313" key="2">
    <source>
        <dbReference type="Proteomes" id="UP001501410"/>
    </source>
</evidence>
<dbReference type="RefSeq" id="WP_344827967.1">
    <property type="nucleotide sequence ID" value="NZ_BAABEZ010000024.1"/>
</dbReference>
<protein>
    <recommendedName>
        <fullName evidence="3">DUF1573 domain-containing protein</fullName>
    </recommendedName>
</protein>
<evidence type="ECO:0000313" key="1">
    <source>
        <dbReference type="EMBL" id="GAA4458130.1"/>
    </source>
</evidence>
<reference evidence="2" key="1">
    <citation type="journal article" date="2019" name="Int. J. Syst. Evol. Microbiol.">
        <title>The Global Catalogue of Microorganisms (GCM) 10K type strain sequencing project: providing services to taxonomists for standard genome sequencing and annotation.</title>
        <authorList>
            <consortium name="The Broad Institute Genomics Platform"/>
            <consortium name="The Broad Institute Genome Sequencing Center for Infectious Disease"/>
            <person name="Wu L."/>
            <person name="Ma J."/>
        </authorList>
    </citation>
    <scope>NUCLEOTIDE SEQUENCE [LARGE SCALE GENOMIC DNA]</scope>
    <source>
        <strain evidence="2">JCM 31921</strain>
    </source>
</reference>
<dbReference type="Proteomes" id="UP001501410">
    <property type="component" value="Unassembled WGS sequence"/>
</dbReference>
<keyword evidence="2" id="KW-1185">Reference proteome</keyword>
<proteinExistence type="predicted"/>
<name>A0ABP8N130_9BACT</name>
<accession>A0ABP8N130</accession>
<organism evidence="1 2">
    <name type="scientific">Rurimicrobium arvi</name>
    <dbReference type="NCBI Taxonomy" id="2049916"/>
    <lineage>
        <taxon>Bacteria</taxon>
        <taxon>Pseudomonadati</taxon>
        <taxon>Bacteroidota</taxon>
        <taxon>Chitinophagia</taxon>
        <taxon>Chitinophagales</taxon>
        <taxon>Chitinophagaceae</taxon>
        <taxon>Rurimicrobium</taxon>
    </lineage>
</organism>
<dbReference type="EMBL" id="BAABEZ010000024">
    <property type="protein sequence ID" value="GAA4458130.1"/>
    <property type="molecule type" value="Genomic_DNA"/>
</dbReference>
<gene>
    <name evidence="1" type="ORF">GCM10023092_25970</name>
</gene>
<sequence>MPANIINHYIRQSALFIGGVQLLSACSGDNVQQPSATAAVATYASASLQVDTIPLQLLPDVHQGCACYFAADSSALRRREFLLVNYFDNRCFMKINGKLIEFRHTLRHIEKNGITLRAVSDQYELRAEFEASDANNNEEWFYRVTLSISDKKEHSVVLHLTGPCNCSPETIG</sequence>
<comment type="caution">
    <text evidence="1">The sequence shown here is derived from an EMBL/GenBank/DDBJ whole genome shotgun (WGS) entry which is preliminary data.</text>
</comment>